<organism evidence="1 2">
    <name type="scientific">Providencia stuartii (strain MRSN 2154)</name>
    <dbReference type="NCBI Taxonomy" id="1157951"/>
    <lineage>
        <taxon>Bacteria</taxon>
        <taxon>Pseudomonadati</taxon>
        <taxon>Pseudomonadota</taxon>
        <taxon>Gammaproteobacteria</taxon>
        <taxon>Enterobacterales</taxon>
        <taxon>Morganellaceae</taxon>
        <taxon>Providencia</taxon>
    </lineage>
</organism>
<gene>
    <name evidence="1" type="ordered locus">S70_01750</name>
</gene>
<dbReference type="HOGENOM" id="CLU_202690_0_0_6"/>
<dbReference type="Proteomes" id="UP000005012">
    <property type="component" value="Chromosome"/>
</dbReference>
<reference evidence="2" key="2">
    <citation type="submission" date="2012-04" db="EMBL/GenBank/DDBJ databases">
        <title>Complete genome sequence of Providencia stuartii clinical isolate MRSN 2154.</title>
        <authorList>
            <person name="Clifford R.J."/>
            <person name="Hang J."/>
            <person name="Riley M.C."/>
            <person name="Onmus-Leone F."/>
            <person name="Kuschner R.A."/>
            <person name="Lesho E.P."/>
            <person name="Waterman P.E."/>
        </authorList>
    </citation>
    <scope>NUCLEOTIDE SEQUENCE [LARGE SCALE GENOMIC DNA]</scope>
    <source>
        <strain evidence="2">MRSN 2154</strain>
    </source>
</reference>
<reference evidence="1 2" key="1">
    <citation type="journal article" date="2012" name="J. Bacteriol.">
        <title>Complete Genome Sequence of Providencia stuartii Clinical Isolate MRSN 2154.</title>
        <authorList>
            <person name="Clifford R.J."/>
            <person name="Hang J."/>
            <person name="Riley M.C."/>
            <person name="Onmus-Leone F."/>
            <person name="Kuschner R.A."/>
            <person name="Lesho E.P."/>
            <person name="Waterman P.E."/>
        </authorList>
    </citation>
    <scope>NUCLEOTIDE SEQUENCE [LARGE SCALE GENOMIC DNA]</scope>
    <source>
        <strain evidence="1 2">MRSN 2154</strain>
    </source>
</reference>
<dbReference type="EMBL" id="CP003488">
    <property type="protein sequence ID" value="AFH92246.1"/>
    <property type="molecule type" value="Genomic_DNA"/>
</dbReference>
<sequence>MAYFFAFAAGPGGRGCRIDDYGAIGCFATSPFNLSSFFSAYRQMQSLPSNCRLSRSNSTQSKVMGGLYHAK</sequence>
<evidence type="ECO:0000313" key="1">
    <source>
        <dbReference type="EMBL" id="AFH92246.1"/>
    </source>
</evidence>
<proteinExistence type="predicted"/>
<dbReference type="KEGG" id="psi:S70_01750"/>
<dbReference type="AlphaFoldDB" id="A0A140NJ90"/>
<accession>A0A140NJ90</accession>
<dbReference type="OrthoDB" id="6456284at2"/>
<name>A0A140NJ90_PROSM</name>
<protein>
    <submittedName>
        <fullName evidence="1">Uncharacterized protein</fullName>
    </submittedName>
</protein>
<evidence type="ECO:0000313" key="2">
    <source>
        <dbReference type="Proteomes" id="UP000005012"/>
    </source>
</evidence>